<proteinExistence type="inferred from homology"/>
<dbReference type="EMBL" id="BAABKQ010000001">
    <property type="protein sequence ID" value="GAA4822785.1"/>
    <property type="molecule type" value="Genomic_DNA"/>
</dbReference>
<feature type="domain" description="Ketoreductase" evidence="3">
    <location>
        <begin position="8"/>
        <end position="198"/>
    </location>
</feature>
<dbReference type="PANTHER" id="PTHR43639">
    <property type="entry name" value="OXIDOREDUCTASE, SHORT-CHAIN DEHYDROGENASE/REDUCTASE FAMILY (AFU_ORTHOLOGUE AFUA_5G02870)"/>
    <property type="match status" value="1"/>
</dbReference>
<dbReference type="Proteomes" id="UP001500839">
    <property type="component" value="Unassembled WGS sequence"/>
</dbReference>
<keyword evidence="2" id="KW-0560">Oxidoreductase</keyword>
<gene>
    <name evidence="4" type="ORF">GCM10023353_34240</name>
</gene>
<evidence type="ECO:0000256" key="2">
    <source>
        <dbReference type="ARBA" id="ARBA00023002"/>
    </source>
</evidence>
<evidence type="ECO:0000259" key="3">
    <source>
        <dbReference type="SMART" id="SM00822"/>
    </source>
</evidence>
<protein>
    <submittedName>
        <fullName evidence="4">SDR family oxidoreductase</fullName>
    </submittedName>
</protein>
<evidence type="ECO:0000256" key="1">
    <source>
        <dbReference type="ARBA" id="ARBA00006484"/>
    </source>
</evidence>
<dbReference type="PROSITE" id="PS00061">
    <property type="entry name" value="ADH_SHORT"/>
    <property type="match status" value="1"/>
</dbReference>
<name>A0ABP9CYI6_9ACTN</name>
<dbReference type="PANTHER" id="PTHR43639:SF1">
    <property type="entry name" value="SHORT-CHAIN DEHYDROGENASE_REDUCTASE FAMILY PROTEIN"/>
    <property type="match status" value="1"/>
</dbReference>
<organism evidence="4 5">
    <name type="scientific">Tomitella cavernea</name>
    <dbReference type="NCBI Taxonomy" id="1387982"/>
    <lineage>
        <taxon>Bacteria</taxon>
        <taxon>Bacillati</taxon>
        <taxon>Actinomycetota</taxon>
        <taxon>Actinomycetes</taxon>
        <taxon>Mycobacteriales</taxon>
        <taxon>Tomitella</taxon>
    </lineage>
</organism>
<dbReference type="Pfam" id="PF13561">
    <property type="entry name" value="adh_short_C2"/>
    <property type="match status" value="1"/>
</dbReference>
<dbReference type="PRINTS" id="PR00081">
    <property type="entry name" value="GDHRDH"/>
</dbReference>
<dbReference type="InterPro" id="IPR002347">
    <property type="entry name" value="SDR_fam"/>
</dbReference>
<evidence type="ECO:0000313" key="4">
    <source>
        <dbReference type="EMBL" id="GAA4822785.1"/>
    </source>
</evidence>
<accession>A0ABP9CYI6</accession>
<dbReference type="PRINTS" id="PR00080">
    <property type="entry name" value="SDRFAMILY"/>
</dbReference>
<evidence type="ECO:0000313" key="5">
    <source>
        <dbReference type="Proteomes" id="UP001500839"/>
    </source>
</evidence>
<keyword evidence="5" id="KW-1185">Reference proteome</keyword>
<dbReference type="InterPro" id="IPR020904">
    <property type="entry name" value="Sc_DH/Rdtase_CS"/>
</dbReference>
<dbReference type="InterPro" id="IPR057326">
    <property type="entry name" value="KR_dom"/>
</dbReference>
<reference evidence="5" key="1">
    <citation type="journal article" date="2019" name="Int. J. Syst. Evol. Microbiol.">
        <title>The Global Catalogue of Microorganisms (GCM) 10K type strain sequencing project: providing services to taxonomists for standard genome sequencing and annotation.</title>
        <authorList>
            <consortium name="The Broad Institute Genomics Platform"/>
            <consortium name="The Broad Institute Genome Sequencing Center for Infectious Disease"/>
            <person name="Wu L."/>
            <person name="Ma J."/>
        </authorList>
    </citation>
    <scope>NUCLEOTIDE SEQUENCE [LARGE SCALE GENOMIC DNA]</scope>
    <source>
        <strain evidence="5">JCM 18542</strain>
    </source>
</reference>
<comment type="caution">
    <text evidence="4">The sequence shown here is derived from an EMBL/GenBank/DDBJ whole genome shotgun (WGS) entry which is preliminary data.</text>
</comment>
<sequence length="252" mass="26682">MDMPIKDKVALVTGAGQGVGQGIAFALAERGARLALAGRTYEKVEQTAKEIRERGCDAQAFTCDVTDEYEVATLADKVVDQFGSLSILVNNAQTVINGRLLDITDDDYAMVMDSGPLATLRLMRACHPHLSGGGAIVNLGSAAGVRWDPSGYGVYAASKEAIRALTRTAACEWADDGIRVNAILPLSTSPGLATWAEKRPEEAEAYLSTVPLHRFGDPERDIGAAVAFLCGDEAGYITGHSLPVDGGQVLMR</sequence>
<dbReference type="SMART" id="SM00822">
    <property type="entry name" value="PKS_KR"/>
    <property type="match status" value="1"/>
</dbReference>
<dbReference type="InterPro" id="IPR036291">
    <property type="entry name" value="NAD(P)-bd_dom_sf"/>
</dbReference>
<dbReference type="SUPFAM" id="SSF51735">
    <property type="entry name" value="NAD(P)-binding Rossmann-fold domains"/>
    <property type="match status" value="1"/>
</dbReference>
<dbReference type="Gene3D" id="3.40.50.720">
    <property type="entry name" value="NAD(P)-binding Rossmann-like Domain"/>
    <property type="match status" value="1"/>
</dbReference>
<comment type="similarity">
    <text evidence="1">Belongs to the short-chain dehydrogenases/reductases (SDR) family.</text>
</comment>